<reference evidence="3" key="2">
    <citation type="submission" date="2025-09" db="UniProtKB">
        <authorList>
            <consortium name="Ensembl"/>
        </authorList>
    </citation>
    <scope>IDENTIFICATION</scope>
</reference>
<evidence type="ECO:0000313" key="3">
    <source>
        <dbReference type="Ensembl" id="ENSDNVP00000017593.1"/>
    </source>
</evidence>
<evidence type="ECO:0000313" key="4">
    <source>
        <dbReference type="Proteomes" id="UP000694423"/>
    </source>
</evidence>
<evidence type="ECO:0000256" key="2">
    <source>
        <dbReference type="SAM" id="MobiDB-lite"/>
    </source>
</evidence>
<accession>A0A8C4K4U5</accession>
<proteinExistence type="inferred from homology"/>
<keyword evidence="4" id="KW-1185">Reference proteome</keyword>
<dbReference type="PANTHER" id="PTHR31366:SF2">
    <property type="entry name" value="UPF0739 PROTEIN C1ORF74"/>
    <property type="match status" value="1"/>
</dbReference>
<name>A0A8C4K4U5_DRONO</name>
<dbReference type="Ensembl" id="ENSDNVT00000021143.1">
    <property type="protein sequence ID" value="ENSDNVP00000017593.1"/>
    <property type="gene ID" value="ENSDNVG00000012299.1"/>
</dbReference>
<dbReference type="InterPro" id="IPR027850">
    <property type="entry name" value="DUF4504"/>
</dbReference>
<dbReference type="Proteomes" id="UP000694423">
    <property type="component" value="Unplaced"/>
</dbReference>
<feature type="region of interest" description="Disordered" evidence="2">
    <location>
        <begin position="1"/>
        <end position="29"/>
    </location>
</feature>
<organism evidence="3 4">
    <name type="scientific">Dromaius novaehollandiae</name>
    <name type="common">Emu</name>
    <dbReference type="NCBI Taxonomy" id="8790"/>
    <lineage>
        <taxon>Eukaryota</taxon>
        <taxon>Metazoa</taxon>
        <taxon>Chordata</taxon>
        <taxon>Craniata</taxon>
        <taxon>Vertebrata</taxon>
        <taxon>Euteleostomi</taxon>
        <taxon>Archelosauria</taxon>
        <taxon>Archosauria</taxon>
        <taxon>Dinosauria</taxon>
        <taxon>Saurischia</taxon>
        <taxon>Theropoda</taxon>
        <taxon>Coelurosauria</taxon>
        <taxon>Aves</taxon>
        <taxon>Palaeognathae</taxon>
        <taxon>Casuariiformes</taxon>
        <taxon>Dromaiidae</taxon>
        <taxon>Dromaius</taxon>
    </lineage>
</organism>
<sequence>KTALCLLPPPPPQQLGGNPERPVAEGRPLGPRASAAGAVLAVAAGLKPALLYDCGVAGAEQLRDYLGRLREAGLAAGRLHLLSVAGSVLVLHPGRAARRLEAVLQAQPAPFVDVSVARAQPELCGTLAAHTIRGHLSALLAHLKAAETAAGPISCSEVCSADWNLCTVFGVLLGYPVAYTFTVEDGFENCLALTPLRVFTIRASCHRIRDDLTVQIYSFSIPENLYPEMKEVVDAWCDNLKDSFSTQDDFADLCISSEVVTLTAVAL</sequence>
<protein>
    <submittedName>
        <fullName evidence="3">Chromosome 1 open reading frame 74</fullName>
    </submittedName>
</protein>
<comment type="similarity">
    <text evidence="1">Belongs to the UPF0739 family.</text>
</comment>
<reference evidence="3" key="1">
    <citation type="submission" date="2025-08" db="UniProtKB">
        <authorList>
            <consortium name="Ensembl"/>
        </authorList>
    </citation>
    <scope>IDENTIFICATION</scope>
</reference>
<dbReference type="AlphaFoldDB" id="A0A8C4K4U5"/>
<evidence type="ECO:0000256" key="1">
    <source>
        <dbReference type="ARBA" id="ARBA00007065"/>
    </source>
</evidence>
<dbReference type="PANTHER" id="PTHR31366">
    <property type="entry name" value="UPF0739 PROTEIN C1ORF74"/>
    <property type="match status" value="1"/>
</dbReference>
<dbReference type="Pfam" id="PF14953">
    <property type="entry name" value="DUF4504"/>
    <property type="match status" value="1"/>
</dbReference>